<gene>
    <name evidence="1" type="ORF">SAMN02745217_01330</name>
</gene>
<accession>A0A1M7Y468</accession>
<evidence type="ECO:0000313" key="2">
    <source>
        <dbReference type="Proteomes" id="UP000184612"/>
    </source>
</evidence>
<dbReference type="OrthoDB" id="9801123at2"/>
<name>A0A1M7Y468_9FIRM</name>
<sequence length="83" mass="9423">MLTEWILDDSQWGDEKLAENEQILMQGVFARFKEQNAQLCAYLKELEPSGVVNAAVFKALERFDDELSRGSADEQLRETVASV</sequence>
<dbReference type="EMBL" id="FRFD01000004">
    <property type="protein sequence ID" value="SHO46897.1"/>
    <property type="molecule type" value="Genomic_DNA"/>
</dbReference>
<dbReference type="AlphaFoldDB" id="A0A1M7Y468"/>
<protein>
    <submittedName>
        <fullName evidence="1">Uncharacterized protein</fullName>
    </submittedName>
</protein>
<dbReference type="RefSeq" id="WP_073588064.1">
    <property type="nucleotide sequence ID" value="NZ_FRFD01000004.1"/>
</dbReference>
<dbReference type="Proteomes" id="UP000184612">
    <property type="component" value="Unassembled WGS sequence"/>
</dbReference>
<organism evidence="1 2">
    <name type="scientific">Anaerocolumna xylanovorans DSM 12503</name>
    <dbReference type="NCBI Taxonomy" id="1121345"/>
    <lineage>
        <taxon>Bacteria</taxon>
        <taxon>Bacillati</taxon>
        <taxon>Bacillota</taxon>
        <taxon>Clostridia</taxon>
        <taxon>Lachnospirales</taxon>
        <taxon>Lachnospiraceae</taxon>
        <taxon>Anaerocolumna</taxon>
    </lineage>
</organism>
<evidence type="ECO:0000313" key="1">
    <source>
        <dbReference type="EMBL" id="SHO46897.1"/>
    </source>
</evidence>
<proteinExistence type="predicted"/>
<keyword evidence="2" id="KW-1185">Reference proteome</keyword>
<reference evidence="1 2" key="1">
    <citation type="submission" date="2016-12" db="EMBL/GenBank/DDBJ databases">
        <authorList>
            <person name="Song W.-J."/>
            <person name="Kurnit D.M."/>
        </authorList>
    </citation>
    <scope>NUCLEOTIDE SEQUENCE [LARGE SCALE GENOMIC DNA]</scope>
    <source>
        <strain evidence="1 2">DSM 12503</strain>
    </source>
</reference>